<dbReference type="SMART" id="SM00664">
    <property type="entry name" value="DoH"/>
    <property type="match status" value="1"/>
</dbReference>
<evidence type="ECO:0000259" key="11">
    <source>
        <dbReference type="PROSITE" id="PS50939"/>
    </source>
</evidence>
<dbReference type="Proteomes" id="UP001498398">
    <property type="component" value="Unassembled WGS sequence"/>
</dbReference>
<dbReference type="InterPro" id="IPR015920">
    <property type="entry name" value="Cellobiose_DH-like_cyt"/>
</dbReference>
<feature type="transmembrane region" description="Helical" evidence="8">
    <location>
        <begin position="230"/>
        <end position="252"/>
    </location>
</feature>
<evidence type="ECO:0000256" key="7">
    <source>
        <dbReference type="SAM" id="MobiDB-lite"/>
    </source>
</evidence>
<keyword evidence="2" id="KW-0813">Transport</keyword>
<feature type="domain" description="DOMON" evidence="10">
    <location>
        <begin position="33"/>
        <end position="152"/>
    </location>
</feature>
<dbReference type="InterPro" id="IPR005018">
    <property type="entry name" value="DOMON_domain"/>
</dbReference>
<dbReference type="CDD" id="cd09630">
    <property type="entry name" value="CDH_like_cytochrome"/>
    <property type="match status" value="1"/>
</dbReference>
<feature type="transmembrane region" description="Helical" evidence="8">
    <location>
        <begin position="343"/>
        <end position="361"/>
    </location>
</feature>
<accession>A0ABR1JSP1</accession>
<feature type="transmembrane region" description="Helical" evidence="8">
    <location>
        <begin position="302"/>
        <end position="322"/>
    </location>
</feature>
<keyword evidence="6 8" id="KW-0472">Membrane</keyword>
<comment type="caution">
    <text evidence="12">The sequence shown here is derived from an EMBL/GenBank/DDBJ whole genome shotgun (WGS) entry which is preliminary data.</text>
</comment>
<keyword evidence="13" id="KW-1185">Reference proteome</keyword>
<feature type="signal peptide" evidence="9">
    <location>
        <begin position="1"/>
        <end position="24"/>
    </location>
</feature>
<evidence type="ECO:0000256" key="6">
    <source>
        <dbReference type="ARBA" id="ARBA00023136"/>
    </source>
</evidence>
<evidence type="ECO:0000313" key="13">
    <source>
        <dbReference type="Proteomes" id="UP001498398"/>
    </source>
</evidence>
<organism evidence="12 13">
    <name type="scientific">Marasmiellus scandens</name>
    <dbReference type="NCBI Taxonomy" id="2682957"/>
    <lineage>
        <taxon>Eukaryota</taxon>
        <taxon>Fungi</taxon>
        <taxon>Dikarya</taxon>
        <taxon>Basidiomycota</taxon>
        <taxon>Agaricomycotina</taxon>
        <taxon>Agaricomycetes</taxon>
        <taxon>Agaricomycetidae</taxon>
        <taxon>Agaricales</taxon>
        <taxon>Marasmiineae</taxon>
        <taxon>Omphalotaceae</taxon>
        <taxon>Marasmiellus</taxon>
    </lineage>
</organism>
<dbReference type="PROSITE" id="PS50836">
    <property type="entry name" value="DOMON"/>
    <property type="match status" value="1"/>
</dbReference>
<evidence type="ECO:0008006" key="14">
    <source>
        <dbReference type="Google" id="ProtNLM"/>
    </source>
</evidence>
<evidence type="ECO:0000313" key="12">
    <source>
        <dbReference type="EMBL" id="KAK7466904.1"/>
    </source>
</evidence>
<keyword evidence="5 8" id="KW-1133">Transmembrane helix</keyword>
<keyword evidence="4" id="KW-0249">Electron transport</keyword>
<dbReference type="InterPro" id="IPR006593">
    <property type="entry name" value="Cyt_b561/ferric_Rdtase_TM"/>
</dbReference>
<dbReference type="CDD" id="cd08760">
    <property type="entry name" value="Cyt_b561_FRRS1_like"/>
    <property type="match status" value="1"/>
</dbReference>
<name>A0ABR1JSP1_9AGAR</name>
<evidence type="ECO:0000256" key="8">
    <source>
        <dbReference type="SAM" id="Phobius"/>
    </source>
</evidence>
<feature type="chain" id="PRO_5046301791" description="Cytochrome b561 domain-containing protein" evidence="9">
    <location>
        <begin position="25"/>
        <end position="362"/>
    </location>
</feature>
<dbReference type="Gene3D" id="1.20.120.1770">
    <property type="match status" value="1"/>
</dbReference>
<keyword evidence="9" id="KW-0732">Signal</keyword>
<feature type="transmembrane region" description="Helical" evidence="8">
    <location>
        <begin position="272"/>
        <end position="290"/>
    </location>
</feature>
<gene>
    <name evidence="12" type="ORF">VKT23_003968</name>
</gene>
<evidence type="ECO:0000259" key="10">
    <source>
        <dbReference type="PROSITE" id="PS50836"/>
    </source>
</evidence>
<keyword evidence="3 8" id="KW-0812">Transmembrane</keyword>
<reference evidence="12 13" key="1">
    <citation type="submission" date="2024-01" db="EMBL/GenBank/DDBJ databases">
        <title>A draft genome for the cacao thread blight pathogen Marasmiellus scandens.</title>
        <authorList>
            <person name="Baruah I.K."/>
            <person name="Leung J."/>
            <person name="Bukari Y."/>
            <person name="Amoako-Attah I."/>
            <person name="Meinhardt L.W."/>
            <person name="Bailey B.A."/>
            <person name="Cohen S.P."/>
        </authorList>
    </citation>
    <scope>NUCLEOTIDE SEQUENCE [LARGE SCALE GENOMIC DNA]</scope>
    <source>
        <strain evidence="12 13">GH-19</strain>
    </source>
</reference>
<dbReference type="PROSITE" id="PS50939">
    <property type="entry name" value="CYTOCHROME_B561"/>
    <property type="match status" value="1"/>
</dbReference>
<dbReference type="EMBL" id="JBANRG010000004">
    <property type="protein sequence ID" value="KAK7466904.1"/>
    <property type="molecule type" value="Genomic_DNA"/>
</dbReference>
<evidence type="ECO:0000256" key="2">
    <source>
        <dbReference type="ARBA" id="ARBA00022448"/>
    </source>
</evidence>
<feature type="region of interest" description="Disordered" evidence="7">
    <location>
        <begin position="188"/>
        <end position="220"/>
    </location>
</feature>
<evidence type="ECO:0000256" key="1">
    <source>
        <dbReference type="ARBA" id="ARBA00004370"/>
    </source>
</evidence>
<dbReference type="SUPFAM" id="SSF49344">
    <property type="entry name" value="CBD9-like"/>
    <property type="match status" value="1"/>
</dbReference>
<dbReference type="SMART" id="SM00665">
    <property type="entry name" value="B561"/>
    <property type="match status" value="1"/>
</dbReference>
<dbReference type="Pfam" id="PF16010">
    <property type="entry name" value="CDH-cyt"/>
    <property type="match status" value="1"/>
</dbReference>
<evidence type="ECO:0000256" key="4">
    <source>
        <dbReference type="ARBA" id="ARBA00022982"/>
    </source>
</evidence>
<dbReference type="PANTHER" id="PTHR47797:SF3">
    <property type="entry name" value="CYTOCHROME B561 DOMAIN-CONTAINING PROTEIN"/>
    <property type="match status" value="1"/>
</dbReference>
<evidence type="ECO:0000256" key="3">
    <source>
        <dbReference type="ARBA" id="ARBA00022692"/>
    </source>
</evidence>
<comment type="subcellular location">
    <subcellularLocation>
        <location evidence="1">Membrane</location>
    </subcellularLocation>
</comment>
<proteinExistence type="predicted"/>
<dbReference type="PANTHER" id="PTHR47797">
    <property type="entry name" value="DEHYDROGENASE, PUTATIVE (AFU_ORTHOLOGUE AFUA_8G05805)-RELATED"/>
    <property type="match status" value="1"/>
</dbReference>
<feature type="domain" description="Cytochrome b561" evidence="11">
    <location>
        <begin position="196"/>
        <end position="362"/>
    </location>
</feature>
<dbReference type="Gene3D" id="2.60.40.1210">
    <property type="entry name" value="Cellobiose dehydrogenase, cytochrome domain"/>
    <property type="match status" value="1"/>
</dbReference>
<evidence type="ECO:0000256" key="5">
    <source>
        <dbReference type="ARBA" id="ARBA00022989"/>
    </source>
</evidence>
<protein>
    <recommendedName>
        <fullName evidence="14">Cytochrome b561 domain-containing protein</fullName>
    </recommendedName>
</protein>
<sequence length="362" mass="40217">MLAFSPLIALVFALWFYPVHLVSALKGDSGCGKYFCVNATVHHDMVTYQLTARKQPVGWLGLGFGRRMVGSHMVVLWRNDDESITLSQRYATGHIEPQVVENPPRIASLPEVQPANWLGAPNASLSFTIPRNKTAHEPGSNNTLDTLIWAYSMTRPHSPEPDAEMWQHYAAGFLRLDLEKDIPGTLPEEEETADIPTETTDDAAVSSGSEVQDTPDDADDASYTKHDKIVLAHGILLTFGFLVLLPSGSLVARWGRTLTSKWFKAHQTINMYISLPVITVGWILGPFAVFDAKASHFLDSHQVCGLFLFAIYLGQVFLGRYIHNRKARLIRQNKPTKAHPPSNILHVVLGLLTITFAFFQAC</sequence>
<evidence type="ECO:0000256" key="9">
    <source>
        <dbReference type="SAM" id="SignalP"/>
    </source>
</evidence>